<sequence>MKVCQALPLFMVMDPSTYPFGLASTYNWLGEIKVKVIPVRKAPSRLQLDRLPQLLISQIFLKADGSY</sequence>
<proteinExistence type="predicted"/>
<dbReference type="KEGG" id="fox:FOXG_18486"/>
<name>A0A0J9UJC3_FUSO4</name>
<organism evidence="1 2">
    <name type="scientific">Fusarium oxysporum f. sp. lycopersici (strain 4287 / CBS 123668 / FGSC 9935 / NRRL 34936)</name>
    <name type="common">Fusarium vascular wilt of tomato</name>
    <dbReference type="NCBI Taxonomy" id="426428"/>
    <lineage>
        <taxon>Eukaryota</taxon>
        <taxon>Fungi</taxon>
        <taxon>Dikarya</taxon>
        <taxon>Ascomycota</taxon>
        <taxon>Pezizomycotina</taxon>
        <taxon>Sordariomycetes</taxon>
        <taxon>Hypocreomycetidae</taxon>
        <taxon>Hypocreales</taxon>
        <taxon>Nectriaceae</taxon>
        <taxon>Fusarium</taxon>
        <taxon>Fusarium oxysporum species complex</taxon>
    </lineage>
</organism>
<dbReference type="VEuPathDB" id="FungiDB:FOXG_18486"/>
<gene>
    <name evidence="1" type="ORF">FOXG_18486</name>
</gene>
<accession>A0A0J9UJC3</accession>
<protein>
    <submittedName>
        <fullName evidence="1">Uncharacterized protein</fullName>
    </submittedName>
</protein>
<dbReference type="EMBL" id="DS231698">
    <property type="protein sequence ID" value="KNA98962.1"/>
    <property type="molecule type" value="Genomic_DNA"/>
</dbReference>
<dbReference type="GeneID" id="28959192"/>
<evidence type="ECO:0000313" key="2">
    <source>
        <dbReference type="Proteomes" id="UP000009097"/>
    </source>
</evidence>
<dbReference type="Proteomes" id="UP000009097">
    <property type="component" value="Unassembled WGS sequence"/>
</dbReference>
<reference evidence="1" key="2">
    <citation type="journal article" date="2010" name="Nature">
        <title>Comparative genomics reveals mobile pathogenicity chromosomes in Fusarium.</title>
        <authorList>
            <person name="Ma L.J."/>
            <person name="van der Does H.C."/>
            <person name="Borkovich K.A."/>
            <person name="Coleman J.J."/>
            <person name="Daboussi M.J."/>
            <person name="Di Pietro A."/>
            <person name="Dufresne M."/>
            <person name="Freitag M."/>
            <person name="Grabherr M."/>
            <person name="Henrissat B."/>
            <person name="Houterman P.M."/>
            <person name="Kang S."/>
            <person name="Shim W.B."/>
            <person name="Woloshuk C."/>
            <person name="Xie X."/>
            <person name="Xu J.R."/>
            <person name="Antoniw J."/>
            <person name="Baker S.E."/>
            <person name="Bluhm B.H."/>
            <person name="Breakspear A."/>
            <person name="Brown D.W."/>
            <person name="Butchko R.A."/>
            <person name="Chapman S."/>
            <person name="Coulson R."/>
            <person name="Coutinho P.M."/>
            <person name="Danchin E.G."/>
            <person name="Diener A."/>
            <person name="Gale L.R."/>
            <person name="Gardiner D.M."/>
            <person name="Goff S."/>
            <person name="Hammond-Kosack K.E."/>
            <person name="Hilburn K."/>
            <person name="Hua-Van A."/>
            <person name="Jonkers W."/>
            <person name="Kazan K."/>
            <person name="Kodira C.D."/>
            <person name="Koehrsen M."/>
            <person name="Kumar L."/>
            <person name="Lee Y.H."/>
            <person name="Li L."/>
            <person name="Manners J.M."/>
            <person name="Miranda-Saavedra D."/>
            <person name="Mukherjee M."/>
            <person name="Park G."/>
            <person name="Park J."/>
            <person name="Park S.Y."/>
            <person name="Proctor R.H."/>
            <person name="Regev A."/>
            <person name="Ruiz-Roldan M.C."/>
            <person name="Sain D."/>
            <person name="Sakthikumar S."/>
            <person name="Sykes S."/>
            <person name="Schwartz D.C."/>
            <person name="Turgeon B.G."/>
            <person name="Wapinski I."/>
            <person name="Yoder O."/>
            <person name="Young S."/>
            <person name="Zeng Q."/>
            <person name="Zhou S."/>
            <person name="Galagan J."/>
            <person name="Cuomo C.A."/>
            <person name="Kistler H.C."/>
            <person name="Rep M."/>
        </authorList>
    </citation>
    <scope>NUCLEOTIDE SEQUENCE [LARGE SCALE GENOMIC DNA]</scope>
    <source>
        <strain evidence="1">4287</strain>
    </source>
</reference>
<dbReference type="AlphaFoldDB" id="A0A0J9UJC3"/>
<reference evidence="1" key="1">
    <citation type="submission" date="2007-04" db="EMBL/GenBank/DDBJ databases">
        <authorList>
            <consortium name="The Broad Institute Genome Sequencing Platform"/>
            <person name="Birren B."/>
            <person name="Lander E."/>
            <person name="Galagan J."/>
            <person name="Nusbaum C."/>
            <person name="Devon K."/>
            <person name="Ma L.-J."/>
            <person name="Jaffe D."/>
            <person name="Butler J."/>
            <person name="Alvarez P."/>
            <person name="Gnerre S."/>
            <person name="Grabherr M."/>
            <person name="Kleber M."/>
            <person name="Mauceli E."/>
            <person name="Brockman W."/>
            <person name="MacCallum I.A."/>
            <person name="Young S."/>
            <person name="LaButti K."/>
            <person name="DeCaprio D."/>
            <person name="Crawford M."/>
            <person name="Koehrsen M."/>
            <person name="Engels R."/>
            <person name="Montgomery P."/>
            <person name="Pearson M."/>
            <person name="Howarth C."/>
            <person name="Larson L."/>
            <person name="White J."/>
            <person name="O'Leary S."/>
            <person name="Kodira C."/>
            <person name="Zeng Q."/>
            <person name="Yandava C."/>
            <person name="Alvarado L."/>
            <person name="Kistler C."/>
            <person name="Shim W.-B."/>
            <person name="Kang S."/>
            <person name="Woloshuk C."/>
        </authorList>
    </citation>
    <scope>NUCLEOTIDE SEQUENCE</scope>
    <source>
        <strain evidence="1">4287</strain>
    </source>
</reference>
<dbReference type="RefSeq" id="XP_018237008.1">
    <property type="nucleotide sequence ID" value="XM_018398576.1"/>
</dbReference>
<evidence type="ECO:0000313" key="1">
    <source>
        <dbReference type="EMBL" id="KNA98962.1"/>
    </source>
</evidence>